<comment type="caution">
    <text evidence="3">The sequence shown here is derived from an EMBL/GenBank/DDBJ whole genome shotgun (WGS) entry which is preliminary data.</text>
</comment>
<evidence type="ECO:0000256" key="1">
    <source>
        <dbReference type="SAM" id="Coils"/>
    </source>
</evidence>
<proteinExistence type="predicted"/>
<feature type="region of interest" description="Disordered" evidence="2">
    <location>
        <begin position="1"/>
        <end position="26"/>
    </location>
</feature>
<evidence type="ECO:0000256" key="2">
    <source>
        <dbReference type="SAM" id="MobiDB-lite"/>
    </source>
</evidence>
<reference evidence="3" key="1">
    <citation type="journal article" date="2022" name="bioRxiv">
        <title>Sequencing and chromosome-scale assembly of the giantPleurodeles waltlgenome.</title>
        <authorList>
            <person name="Brown T."/>
            <person name="Elewa A."/>
            <person name="Iarovenko S."/>
            <person name="Subramanian E."/>
            <person name="Araus A.J."/>
            <person name="Petzold A."/>
            <person name="Susuki M."/>
            <person name="Suzuki K.-i.T."/>
            <person name="Hayashi T."/>
            <person name="Toyoda A."/>
            <person name="Oliveira C."/>
            <person name="Osipova E."/>
            <person name="Leigh N.D."/>
            <person name="Simon A."/>
            <person name="Yun M.H."/>
        </authorList>
    </citation>
    <scope>NUCLEOTIDE SEQUENCE</scope>
    <source>
        <strain evidence="3">20211129_DDA</strain>
        <tissue evidence="3">Liver</tissue>
    </source>
</reference>
<sequence>MGRRGGSSAGPLEQRVTVSPVSPGMRSHRMALAPTIHVDKLDKILEAIEATGQDLRKEVNAVEMEISLLCKDQKKLSARVTSRESDLRDLLPSLADMKETGPSLISNAGEAFVASSPNAHPDQFKRKKRSKKTPPATSTDTMIGVPTPGQARLEQLQLRYGRMRDRPRRSSVIDDKLTPYMKPLPVKPSLTSYQW</sequence>
<feature type="coiled-coil region" evidence="1">
    <location>
        <begin position="38"/>
        <end position="65"/>
    </location>
</feature>
<keyword evidence="4" id="KW-1185">Reference proteome</keyword>
<protein>
    <submittedName>
        <fullName evidence="3">Uncharacterized protein</fullName>
    </submittedName>
</protein>
<dbReference type="Proteomes" id="UP001066276">
    <property type="component" value="Chromosome 3_1"/>
</dbReference>
<organism evidence="3 4">
    <name type="scientific">Pleurodeles waltl</name>
    <name type="common">Iberian ribbed newt</name>
    <dbReference type="NCBI Taxonomy" id="8319"/>
    <lineage>
        <taxon>Eukaryota</taxon>
        <taxon>Metazoa</taxon>
        <taxon>Chordata</taxon>
        <taxon>Craniata</taxon>
        <taxon>Vertebrata</taxon>
        <taxon>Euteleostomi</taxon>
        <taxon>Amphibia</taxon>
        <taxon>Batrachia</taxon>
        <taxon>Caudata</taxon>
        <taxon>Salamandroidea</taxon>
        <taxon>Salamandridae</taxon>
        <taxon>Pleurodelinae</taxon>
        <taxon>Pleurodeles</taxon>
    </lineage>
</organism>
<dbReference type="AlphaFoldDB" id="A0AAV7UPP9"/>
<evidence type="ECO:0000313" key="4">
    <source>
        <dbReference type="Proteomes" id="UP001066276"/>
    </source>
</evidence>
<feature type="region of interest" description="Disordered" evidence="2">
    <location>
        <begin position="113"/>
        <end position="147"/>
    </location>
</feature>
<name>A0AAV7UPP9_PLEWA</name>
<evidence type="ECO:0000313" key="3">
    <source>
        <dbReference type="EMBL" id="KAJ1190636.1"/>
    </source>
</evidence>
<dbReference type="EMBL" id="JANPWB010000005">
    <property type="protein sequence ID" value="KAJ1190636.1"/>
    <property type="molecule type" value="Genomic_DNA"/>
</dbReference>
<accession>A0AAV7UPP9</accession>
<gene>
    <name evidence="3" type="ORF">NDU88_007374</name>
</gene>
<keyword evidence="1" id="KW-0175">Coiled coil</keyword>